<accession>A0ABV5V8B8</accession>
<protein>
    <submittedName>
        <fullName evidence="3">Cellulase</fullName>
    </submittedName>
</protein>
<feature type="transmembrane region" description="Helical" evidence="2">
    <location>
        <begin position="45"/>
        <end position="62"/>
    </location>
</feature>
<sequence>MDHFEQQLARLMRDTEQYSPFGPGHRDRLRAGVLARRRVRLAQKAVGSVLAVAGLSLGLFLIPDTAPRTEPGAPPPRPASSPPHSSPGATPSPTTSATVSPSGPTPTYSVPPTGSDDPYGSDDPLGSADPYGSASSPGTASPGGAESPTHTDDSGGETHPDRPESESPAGIPTP</sequence>
<keyword evidence="4" id="KW-1185">Reference proteome</keyword>
<dbReference type="Proteomes" id="UP001589703">
    <property type="component" value="Unassembled WGS sequence"/>
</dbReference>
<organism evidence="3 4">
    <name type="scientific">Streptomyces thermocoprophilus</name>
    <dbReference type="NCBI Taxonomy" id="78356"/>
    <lineage>
        <taxon>Bacteria</taxon>
        <taxon>Bacillati</taxon>
        <taxon>Actinomycetota</taxon>
        <taxon>Actinomycetes</taxon>
        <taxon>Kitasatosporales</taxon>
        <taxon>Streptomycetaceae</taxon>
        <taxon>Streptomyces</taxon>
    </lineage>
</organism>
<evidence type="ECO:0000313" key="4">
    <source>
        <dbReference type="Proteomes" id="UP001589703"/>
    </source>
</evidence>
<comment type="caution">
    <text evidence="3">The sequence shown here is derived from an EMBL/GenBank/DDBJ whole genome shotgun (WGS) entry which is preliminary data.</text>
</comment>
<dbReference type="RefSeq" id="WP_247462116.1">
    <property type="nucleotide sequence ID" value="NZ_JBHMAR010000002.1"/>
</dbReference>
<evidence type="ECO:0000256" key="1">
    <source>
        <dbReference type="SAM" id="MobiDB-lite"/>
    </source>
</evidence>
<feature type="region of interest" description="Disordered" evidence="1">
    <location>
        <begin position="65"/>
        <end position="174"/>
    </location>
</feature>
<feature type="compositionally biased region" description="Low complexity" evidence="1">
    <location>
        <begin position="130"/>
        <end position="148"/>
    </location>
</feature>
<evidence type="ECO:0000256" key="2">
    <source>
        <dbReference type="SAM" id="Phobius"/>
    </source>
</evidence>
<proteinExistence type="predicted"/>
<name>A0ABV5V8B8_9ACTN</name>
<evidence type="ECO:0000313" key="3">
    <source>
        <dbReference type="EMBL" id="MFB9734077.1"/>
    </source>
</evidence>
<dbReference type="EMBL" id="JBHMAR010000002">
    <property type="protein sequence ID" value="MFB9734077.1"/>
    <property type="molecule type" value="Genomic_DNA"/>
</dbReference>
<feature type="compositionally biased region" description="Low complexity" evidence="1">
    <location>
        <begin position="86"/>
        <end position="107"/>
    </location>
</feature>
<feature type="compositionally biased region" description="Basic and acidic residues" evidence="1">
    <location>
        <begin position="149"/>
        <end position="165"/>
    </location>
</feature>
<keyword evidence="2" id="KW-1133">Transmembrane helix</keyword>
<reference evidence="3 4" key="1">
    <citation type="submission" date="2024-09" db="EMBL/GenBank/DDBJ databases">
        <authorList>
            <person name="Sun Q."/>
            <person name="Mori K."/>
        </authorList>
    </citation>
    <scope>NUCLEOTIDE SEQUENCE [LARGE SCALE GENOMIC DNA]</scope>
    <source>
        <strain evidence="3 4">JCM 10918</strain>
    </source>
</reference>
<feature type="compositionally biased region" description="Pro residues" evidence="1">
    <location>
        <begin position="72"/>
        <end position="85"/>
    </location>
</feature>
<keyword evidence="2" id="KW-0812">Transmembrane</keyword>
<gene>
    <name evidence="3" type="ORF">ACFFRO_02770</name>
</gene>
<keyword evidence="2" id="KW-0472">Membrane</keyword>